<accession>A0A1H3LZL1</accession>
<feature type="transmembrane region" description="Helical" evidence="6">
    <location>
        <begin position="385"/>
        <end position="404"/>
    </location>
</feature>
<evidence type="ECO:0000256" key="2">
    <source>
        <dbReference type="ARBA" id="ARBA00022448"/>
    </source>
</evidence>
<dbReference type="InterPro" id="IPR020846">
    <property type="entry name" value="MFS_dom"/>
</dbReference>
<dbReference type="PANTHER" id="PTHR23526:SF2">
    <property type="entry name" value="MAJOR FACILITATOR SUPERFAMILY (MFS) PROFILE DOMAIN-CONTAINING PROTEIN"/>
    <property type="match status" value="1"/>
</dbReference>
<feature type="transmembrane region" description="Helical" evidence="6">
    <location>
        <begin position="20"/>
        <end position="38"/>
    </location>
</feature>
<feature type="transmembrane region" description="Helical" evidence="6">
    <location>
        <begin position="150"/>
        <end position="169"/>
    </location>
</feature>
<keyword evidence="4 6" id="KW-1133">Transmembrane helix</keyword>
<dbReference type="GO" id="GO:0005886">
    <property type="term" value="C:plasma membrane"/>
    <property type="evidence" value="ECO:0007669"/>
    <property type="project" value="UniProtKB-SubCell"/>
</dbReference>
<feature type="transmembrane region" description="Helical" evidence="6">
    <location>
        <begin position="268"/>
        <end position="285"/>
    </location>
</feature>
<dbReference type="EMBL" id="FNQE01000005">
    <property type="protein sequence ID" value="SDY69459.1"/>
    <property type="molecule type" value="Genomic_DNA"/>
</dbReference>
<dbReference type="OrthoDB" id="1704268at2"/>
<dbReference type="RefSeq" id="WP_091727186.1">
    <property type="nucleotide sequence ID" value="NZ_FNQE01000005.1"/>
</dbReference>
<dbReference type="PROSITE" id="PS50850">
    <property type="entry name" value="MFS"/>
    <property type="match status" value="1"/>
</dbReference>
<dbReference type="STRING" id="415015.SAMN05660462_00659"/>
<gene>
    <name evidence="8" type="ORF">SAMN05660462_00659</name>
</gene>
<organism evidence="8 9">
    <name type="scientific">Proteiniborus ethanoligenes</name>
    <dbReference type="NCBI Taxonomy" id="415015"/>
    <lineage>
        <taxon>Bacteria</taxon>
        <taxon>Bacillati</taxon>
        <taxon>Bacillota</taxon>
        <taxon>Clostridia</taxon>
        <taxon>Eubacteriales</taxon>
        <taxon>Proteiniborus</taxon>
    </lineage>
</organism>
<evidence type="ECO:0000256" key="4">
    <source>
        <dbReference type="ARBA" id="ARBA00022989"/>
    </source>
</evidence>
<dbReference type="AlphaFoldDB" id="A0A1H3LZL1"/>
<evidence type="ECO:0000256" key="5">
    <source>
        <dbReference type="ARBA" id="ARBA00023136"/>
    </source>
</evidence>
<proteinExistence type="predicted"/>
<evidence type="ECO:0000256" key="1">
    <source>
        <dbReference type="ARBA" id="ARBA00004651"/>
    </source>
</evidence>
<protein>
    <submittedName>
        <fullName evidence="8">MFS-type transporter involved in bile tolerance, Atg22 family</fullName>
    </submittedName>
</protein>
<keyword evidence="2" id="KW-0813">Transport</keyword>
<evidence type="ECO:0000259" key="7">
    <source>
        <dbReference type="PROSITE" id="PS50850"/>
    </source>
</evidence>
<keyword evidence="3 6" id="KW-0812">Transmembrane</keyword>
<feature type="transmembrane region" description="Helical" evidence="6">
    <location>
        <begin position="320"/>
        <end position="346"/>
    </location>
</feature>
<evidence type="ECO:0000256" key="6">
    <source>
        <dbReference type="SAM" id="Phobius"/>
    </source>
</evidence>
<dbReference type="InterPro" id="IPR052528">
    <property type="entry name" value="Sugar_transport-like"/>
</dbReference>
<evidence type="ECO:0000313" key="9">
    <source>
        <dbReference type="Proteomes" id="UP000198625"/>
    </source>
</evidence>
<dbReference type="PANTHER" id="PTHR23526">
    <property type="entry name" value="INTEGRAL MEMBRANE TRANSPORT PROTEIN-RELATED"/>
    <property type="match status" value="1"/>
</dbReference>
<sequence>MTESSISVSTNLSYNKRVNIINGILATIGANLVNPYLSKFAERLGATDYQIAYLTSLPHFISILAFIPGAILIESLSNKQKTIGSTMLLHRVFFLFIAFIPFLDVNQASLFVLMIGLMNLPGAIGNMGYQATMGDVFCSKELGQAMGLRNRYSSIIGIFITFLSGKLLTSIPNTNEETVKLYQLFFIVAFLVSIAEVIYFFKFKNVVVQNKRESKYINSLKQVLKEIPKNKKFLMFTFASLFFHIGWVGAQPLFNIYTIKILKANESWLSAISIASGLSSILTYTKWPVLAEKKGTHIALSIAIIGMGITPILYTLSKSLFMLLLFNILIGVSVAGTVLLLFNILLEIIPSENKTVYIAIYNTLIAIISGISPIVGVKLMNMTNITIALIAVAIVRLTSSMFFYRMK</sequence>
<dbReference type="SUPFAM" id="SSF103473">
    <property type="entry name" value="MFS general substrate transporter"/>
    <property type="match status" value="1"/>
</dbReference>
<dbReference type="InterPro" id="IPR036259">
    <property type="entry name" value="MFS_trans_sf"/>
</dbReference>
<feature type="transmembrane region" description="Helical" evidence="6">
    <location>
        <begin position="233"/>
        <end position="256"/>
    </location>
</feature>
<dbReference type="Proteomes" id="UP000198625">
    <property type="component" value="Unassembled WGS sequence"/>
</dbReference>
<feature type="transmembrane region" description="Helical" evidence="6">
    <location>
        <begin position="358"/>
        <end position="379"/>
    </location>
</feature>
<feature type="transmembrane region" description="Helical" evidence="6">
    <location>
        <begin position="181"/>
        <end position="201"/>
    </location>
</feature>
<dbReference type="InterPro" id="IPR011701">
    <property type="entry name" value="MFS"/>
</dbReference>
<evidence type="ECO:0000256" key="3">
    <source>
        <dbReference type="ARBA" id="ARBA00022692"/>
    </source>
</evidence>
<feature type="transmembrane region" description="Helical" evidence="6">
    <location>
        <begin position="297"/>
        <end position="314"/>
    </location>
</feature>
<evidence type="ECO:0000313" key="8">
    <source>
        <dbReference type="EMBL" id="SDY69459.1"/>
    </source>
</evidence>
<keyword evidence="5 6" id="KW-0472">Membrane</keyword>
<reference evidence="8 9" key="1">
    <citation type="submission" date="2016-10" db="EMBL/GenBank/DDBJ databases">
        <authorList>
            <person name="de Groot N.N."/>
        </authorList>
    </citation>
    <scope>NUCLEOTIDE SEQUENCE [LARGE SCALE GENOMIC DNA]</scope>
    <source>
        <strain evidence="8 9">DSM 21650</strain>
    </source>
</reference>
<dbReference type="Gene3D" id="1.20.1250.20">
    <property type="entry name" value="MFS general substrate transporter like domains"/>
    <property type="match status" value="1"/>
</dbReference>
<keyword evidence="9" id="KW-1185">Reference proteome</keyword>
<dbReference type="GO" id="GO:0022857">
    <property type="term" value="F:transmembrane transporter activity"/>
    <property type="evidence" value="ECO:0007669"/>
    <property type="project" value="InterPro"/>
</dbReference>
<feature type="domain" description="Major facilitator superfamily (MFS) profile" evidence="7">
    <location>
        <begin position="188"/>
        <end position="407"/>
    </location>
</feature>
<comment type="subcellular location">
    <subcellularLocation>
        <location evidence="1">Cell membrane</location>
        <topology evidence="1">Multi-pass membrane protein</topology>
    </subcellularLocation>
</comment>
<name>A0A1H3LZL1_9FIRM</name>
<dbReference type="Pfam" id="PF07690">
    <property type="entry name" value="MFS_1"/>
    <property type="match status" value="1"/>
</dbReference>
<feature type="transmembrane region" description="Helical" evidence="6">
    <location>
        <begin position="50"/>
        <end position="73"/>
    </location>
</feature>